<protein>
    <submittedName>
        <fullName evidence="1">Uncharacterized protein</fullName>
    </submittedName>
</protein>
<keyword evidence="2" id="KW-1185">Reference proteome</keyword>
<gene>
    <name evidence="1" type="ORF">D4764_08G0011330</name>
</gene>
<sequence length="74" mass="8357">MFLYWKKRGAYELEASPPSLAEERYSWASSLDVIHNLRELGRESIPRASRLLCPSGLGPHGFHLRIMSNCPASV</sequence>
<accession>A0A5C6MPQ4</accession>
<dbReference type="AlphaFoldDB" id="A0A5C6MPQ4"/>
<organism evidence="1 2">
    <name type="scientific">Takifugu flavidus</name>
    <name type="common">sansaifugu</name>
    <dbReference type="NCBI Taxonomy" id="433684"/>
    <lineage>
        <taxon>Eukaryota</taxon>
        <taxon>Metazoa</taxon>
        <taxon>Chordata</taxon>
        <taxon>Craniata</taxon>
        <taxon>Vertebrata</taxon>
        <taxon>Euteleostomi</taxon>
        <taxon>Actinopterygii</taxon>
        <taxon>Neopterygii</taxon>
        <taxon>Teleostei</taxon>
        <taxon>Neoteleostei</taxon>
        <taxon>Acanthomorphata</taxon>
        <taxon>Eupercaria</taxon>
        <taxon>Tetraodontiformes</taxon>
        <taxon>Tetradontoidea</taxon>
        <taxon>Tetraodontidae</taxon>
        <taxon>Takifugu</taxon>
    </lineage>
</organism>
<name>A0A5C6MPQ4_9TELE</name>
<dbReference type="EMBL" id="RHFK02000021">
    <property type="protein sequence ID" value="TWW57146.1"/>
    <property type="molecule type" value="Genomic_DNA"/>
</dbReference>
<evidence type="ECO:0000313" key="2">
    <source>
        <dbReference type="Proteomes" id="UP000324091"/>
    </source>
</evidence>
<comment type="caution">
    <text evidence="1">The sequence shown here is derived from an EMBL/GenBank/DDBJ whole genome shotgun (WGS) entry which is preliminary data.</text>
</comment>
<dbReference type="Proteomes" id="UP000324091">
    <property type="component" value="Chromosome 8"/>
</dbReference>
<reference evidence="1 2" key="1">
    <citation type="submission" date="2019-04" db="EMBL/GenBank/DDBJ databases">
        <title>Chromosome genome assembly for Takifugu flavidus.</title>
        <authorList>
            <person name="Xiao S."/>
        </authorList>
    </citation>
    <scope>NUCLEOTIDE SEQUENCE [LARGE SCALE GENOMIC DNA]</scope>
    <source>
        <strain evidence="1">HTHZ2018</strain>
        <tissue evidence="1">Muscle</tissue>
    </source>
</reference>
<evidence type="ECO:0000313" key="1">
    <source>
        <dbReference type="EMBL" id="TWW57146.1"/>
    </source>
</evidence>
<proteinExistence type="predicted"/>